<evidence type="ECO:0000313" key="2">
    <source>
        <dbReference type="EMBL" id="KDR23409.1"/>
    </source>
</evidence>
<dbReference type="InParanoid" id="A0A067RU90"/>
<accession>A0A067RU90</accession>
<dbReference type="AlphaFoldDB" id="A0A067RU90"/>
<organism evidence="2 3">
    <name type="scientific">Zootermopsis nevadensis</name>
    <name type="common">Dampwood termite</name>
    <dbReference type="NCBI Taxonomy" id="136037"/>
    <lineage>
        <taxon>Eukaryota</taxon>
        <taxon>Metazoa</taxon>
        <taxon>Ecdysozoa</taxon>
        <taxon>Arthropoda</taxon>
        <taxon>Hexapoda</taxon>
        <taxon>Insecta</taxon>
        <taxon>Pterygota</taxon>
        <taxon>Neoptera</taxon>
        <taxon>Polyneoptera</taxon>
        <taxon>Dictyoptera</taxon>
        <taxon>Blattodea</taxon>
        <taxon>Blattoidea</taxon>
        <taxon>Termitoidae</taxon>
        <taxon>Termopsidae</taxon>
        <taxon>Zootermopsis</taxon>
    </lineage>
</organism>
<dbReference type="Proteomes" id="UP000027135">
    <property type="component" value="Unassembled WGS sequence"/>
</dbReference>
<keyword evidence="3" id="KW-1185">Reference proteome</keyword>
<proteinExistence type="predicted"/>
<name>A0A067RU90_ZOONE</name>
<evidence type="ECO:0000256" key="1">
    <source>
        <dbReference type="SAM" id="MobiDB-lite"/>
    </source>
</evidence>
<sequence length="57" mass="6351">MKDRRNVPGKENTGCNVPATYVSQGTDYGRNNNSLQFTTTGTREAAHREIRLPSARI</sequence>
<feature type="region of interest" description="Disordered" evidence="1">
    <location>
        <begin position="1"/>
        <end position="57"/>
    </location>
</feature>
<gene>
    <name evidence="2" type="ORF">L798_05378</name>
</gene>
<protein>
    <submittedName>
        <fullName evidence="2">Uncharacterized protein</fullName>
    </submittedName>
</protein>
<dbReference type="EMBL" id="KK852463">
    <property type="protein sequence ID" value="KDR23409.1"/>
    <property type="molecule type" value="Genomic_DNA"/>
</dbReference>
<reference evidence="2 3" key="1">
    <citation type="journal article" date="2014" name="Nat. Commun.">
        <title>Molecular traces of alternative social organization in a termite genome.</title>
        <authorList>
            <person name="Terrapon N."/>
            <person name="Li C."/>
            <person name="Robertson H.M."/>
            <person name="Ji L."/>
            <person name="Meng X."/>
            <person name="Booth W."/>
            <person name="Chen Z."/>
            <person name="Childers C.P."/>
            <person name="Glastad K.M."/>
            <person name="Gokhale K."/>
            <person name="Gowin J."/>
            <person name="Gronenberg W."/>
            <person name="Hermansen R.A."/>
            <person name="Hu H."/>
            <person name="Hunt B.G."/>
            <person name="Huylmans A.K."/>
            <person name="Khalil S.M."/>
            <person name="Mitchell R.D."/>
            <person name="Munoz-Torres M.C."/>
            <person name="Mustard J.A."/>
            <person name="Pan H."/>
            <person name="Reese J.T."/>
            <person name="Scharf M.E."/>
            <person name="Sun F."/>
            <person name="Vogel H."/>
            <person name="Xiao J."/>
            <person name="Yang W."/>
            <person name="Yang Z."/>
            <person name="Yang Z."/>
            <person name="Zhou J."/>
            <person name="Zhu J."/>
            <person name="Brent C.S."/>
            <person name="Elsik C.G."/>
            <person name="Goodisman M.A."/>
            <person name="Liberles D.A."/>
            <person name="Roe R.M."/>
            <person name="Vargo E.L."/>
            <person name="Vilcinskas A."/>
            <person name="Wang J."/>
            <person name="Bornberg-Bauer E."/>
            <person name="Korb J."/>
            <person name="Zhang G."/>
            <person name="Liebig J."/>
        </authorList>
    </citation>
    <scope>NUCLEOTIDE SEQUENCE [LARGE SCALE GENOMIC DNA]</scope>
    <source>
        <tissue evidence="2">Whole organism</tissue>
    </source>
</reference>
<feature type="compositionally biased region" description="Polar residues" evidence="1">
    <location>
        <begin position="21"/>
        <end position="42"/>
    </location>
</feature>
<evidence type="ECO:0000313" key="3">
    <source>
        <dbReference type="Proteomes" id="UP000027135"/>
    </source>
</evidence>